<proteinExistence type="inferred from homology"/>
<dbReference type="PANTHER" id="PTHR10894:SF0">
    <property type="entry name" value="NUCLEOLAR PROTEIN 56"/>
    <property type="match status" value="1"/>
</dbReference>
<dbReference type="Proteomes" id="UP000554766">
    <property type="component" value="Unassembled WGS sequence"/>
</dbReference>
<keyword evidence="5" id="KW-1185">Reference proteome</keyword>
<dbReference type="Pfam" id="PF01798">
    <property type="entry name" value="Nop"/>
    <property type="match status" value="1"/>
</dbReference>
<dbReference type="Gene3D" id="3.30.420.220">
    <property type="match status" value="1"/>
</dbReference>
<comment type="caution">
    <text evidence="4">The sequence shown here is derived from an EMBL/GenBank/DDBJ whole genome shotgun (WGS) entry which is preliminary data.</text>
</comment>
<feature type="compositionally biased region" description="Pro residues" evidence="2">
    <location>
        <begin position="384"/>
        <end position="406"/>
    </location>
</feature>
<dbReference type="InterPro" id="IPR012976">
    <property type="entry name" value="NOSIC"/>
</dbReference>
<dbReference type="GeneID" id="5054423"/>
<dbReference type="PANTHER" id="PTHR10894">
    <property type="entry name" value="NUCLEOLAR PROTEIN 5 NUCLEOLAR PROTEIN NOP5 NOP58"/>
    <property type="match status" value="1"/>
</dbReference>
<protein>
    <submittedName>
        <fullName evidence="4">C/D box methylation guide ribonucleoprotein complex aNOP56 subunit</fullName>
    </submittedName>
</protein>
<dbReference type="PROSITE" id="PS51358">
    <property type="entry name" value="NOP"/>
    <property type="match status" value="1"/>
</dbReference>
<evidence type="ECO:0000313" key="4">
    <source>
        <dbReference type="EMBL" id="NYR15338.1"/>
    </source>
</evidence>
<dbReference type="SUPFAM" id="SSF89124">
    <property type="entry name" value="Nop domain"/>
    <property type="match status" value="1"/>
</dbReference>
<reference evidence="4 5" key="1">
    <citation type="journal article" date="2020" name="Nat. Commun.">
        <title>The structures of two archaeal type IV pili illuminate evolutionary relationships.</title>
        <authorList>
            <person name="Wang F."/>
            <person name="Baquero D.P."/>
            <person name="Su Z."/>
            <person name="Beltran L.C."/>
            <person name="Prangishvili D."/>
            <person name="Krupovic M."/>
            <person name="Egelman E.H."/>
        </authorList>
    </citation>
    <scope>NUCLEOTIDE SEQUENCE [LARGE SCALE GENOMIC DNA]</scope>
    <source>
        <strain evidence="4 5">2GA</strain>
    </source>
</reference>
<organism evidence="4 5">
    <name type="scientific">Pyrobaculum arsenaticum</name>
    <dbReference type="NCBI Taxonomy" id="121277"/>
    <lineage>
        <taxon>Archaea</taxon>
        <taxon>Thermoproteota</taxon>
        <taxon>Thermoprotei</taxon>
        <taxon>Thermoproteales</taxon>
        <taxon>Thermoproteaceae</taxon>
        <taxon>Pyrobaculum</taxon>
    </lineage>
</organism>
<dbReference type="InterPro" id="IPR029012">
    <property type="entry name" value="Helix_hairpin_bin_sf"/>
</dbReference>
<dbReference type="RefSeq" id="WP_011900847.1">
    <property type="nucleotide sequence ID" value="NZ_JAAVJF010000002.1"/>
</dbReference>
<dbReference type="InterPro" id="IPR036070">
    <property type="entry name" value="Nop_dom_sf"/>
</dbReference>
<dbReference type="InterPro" id="IPR047099">
    <property type="entry name" value="Nop5_N_sf"/>
</dbReference>
<dbReference type="SMART" id="SM00931">
    <property type="entry name" value="NOSIC"/>
    <property type="match status" value="1"/>
</dbReference>
<dbReference type="GO" id="GO:0031428">
    <property type="term" value="C:box C/D methylation guide snoRNP complex"/>
    <property type="evidence" value="ECO:0007669"/>
    <property type="project" value="InterPro"/>
</dbReference>
<dbReference type="InterPro" id="IPR045056">
    <property type="entry name" value="Nop56/Nop58"/>
</dbReference>
<feature type="domain" description="Nop" evidence="3">
    <location>
        <begin position="265"/>
        <end position="380"/>
    </location>
</feature>
<name>A0A7L4P8Q3_9CREN</name>
<dbReference type="AlphaFoldDB" id="A0A7L4P8Q3"/>
<dbReference type="Gene3D" id="1.10.150.460">
    <property type="match status" value="1"/>
</dbReference>
<keyword evidence="4" id="KW-0687">Ribonucleoprotein</keyword>
<dbReference type="InterPro" id="IPR042239">
    <property type="entry name" value="Nop_C"/>
</dbReference>
<dbReference type="FunFam" id="1.10.246.90:FF:000007">
    <property type="entry name" value="Pre mRNA splicing protein"/>
    <property type="match status" value="1"/>
</dbReference>
<evidence type="ECO:0000256" key="2">
    <source>
        <dbReference type="SAM" id="MobiDB-lite"/>
    </source>
</evidence>
<evidence type="ECO:0000259" key="3">
    <source>
        <dbReference type="PROSITE" id="PS51358"/>
    </source>
</evidence>
<dbReference type="InterPro" id="IPR002687">
    <property type="entry name" value="Nop_dom"/>
</dbReference>
<evidence type="ECO:0000313" key="5">
    <source>
        <dbReference type="Proteomes" id="UP000554766"/>
    </source>
</evidence>
<evidence type="ECO:0000256" key="1">
    <source>
        <dbReference type="ARBA" id="ARBA00009211"/>
    </source>
</evidence>
<feature type="region of interest" description="Disordered" evidence="2">
    <location>
        <begin position="382"/>
        <end position="422"/>
    </location>
</feature>
<dbReference type="GO" id="GO:0030515">
    <property type="term" value="F:snoRNA binding"/>
    <property type="evidence" value="ECO:0007669"/>
    <property type="project" value="InterPro"/>
</dbReference>
<dbReference type="NCBIfam" id="NF011121">
    <property type="entry name" value="PRK14552.1"/>
    <property type="match status" value="1"/>
</dbReference>
<dbReference type="EMBL" id="JAAVJF010000002">
    <property type="protein sequence ID" value="NYR15338.1"/>
    <property type="molecule type" value="Genomic_DNA"/>
</dbReference>
<dbReference type="OMA" id="QYPAINR"/>
<sequence>MAKIHIATDVLGFFAVDEGGNLVDKELFEKKPELIAERLIELEKSNPVPELVKLVERLRGRAEKIVLEDPELARKLVSTVKWAEVVGESPSPVLVAFRQNFQRHLSSIGLSWEEYTKFLFEISDLVTRLKLRQAVAKRDLYIAQAISALDDVDKIMNLIASRIREWYGLHFPELEELVRDNKEYVSIVYHIGHRSKITEDALKKVAPEAPEDRVKKIVEAAKRSVGAEMSDWDLDQLKTYADVFLKLNAYRDQLAAYIDEAMKEVAPNIRELVGPLLGARLIKLAGGLTRMAFLPASTIQVLGAEKALFRALRTGGKPPKHGVIFQYPDIFRSPRWQRGKIARALAAKLAIAAKADAFTGNFIAPRLKEELLKRIQEIKTLYAKPPPKAPAQPSAKTPPPPPPSPPRGGERRPPPRRERGRR</sequence>
<accession>A0A7L4P8Q3</accession>
<feature type="compositionally biased region" description="Basic and acidic residues" evidence="2">
    <location>
        <begin position="408"/>
        <end position="422"/>
    </location>
</feature>
<gene>
    <name evidence="4" type="ORF">HC235_05115</name>
</gene>
<dbReference type="Gene3D" id="1.10.287.660">
    <property type="entry name" value="Helix hairpin bin"/>
    <property type="match status" value="1"/>
</dbReference>
<dbReference type="Gene3D" id="1.10.246.90">
    <property type="entry name" value="Nop domain"/>
    <property type="match status" value="1"/>
</dbReference>
<comment type="similarity">
    <text evidence="1">Belongs to the NOP5/NOP56 family.</text>
</comment>
<dbReference type="Pfam" id="PF21572">
    <property type="entry name" value="Nop5_56-rel_N_Arc"/>
    <property type="match status" value="1"/>
</dbReference>
<dbReference type="InterPro" id="IPR048896">
    <property type="entry name" value="Nop5_56-rel_N"/>
</dbReference>